<keyword evidence="3" id="KW-1185">Reference proteome</keyword>
<evidence type="ECO:0000313" key="2">
    <source>
        <dbReference type="EMBL" id="KAK3230880.1"/>
    </source>
</evidence>
<dbReference type="Pfam" id="PF12776">
    <property type="entry name" value="Myb_DNA-bind_3"/>
    <property type="match status" value="1"/>
</dbReference>
<dbReference type="Proteomes" id="UP001281410">
    <property type="component" value="Unassembled WGS sequence"/>
</dbReference>
<gene>
    <name evidence="2" type="ORF">Dsin_002761</name>
</gene>
<accession>A0AAE0B7P5</accession>
<feature type="domain" description="Myb/SANT-like" evidence="1">
    <location>
        <begin position="21"/>
        <end position="113"/>
    </location>
</feature>
<evidence type="ECO:0000259" key="1">
    <source>
        <dbReference type="Pfam" id="PF12776"/>
    </source>
</evidence>
<organism evidence="2 3">
    <name type="scientific">Dipteronia sinensis</name>
    <dbReference type="NCBI Taxonomy" id="43782"/>
    <lineage>
        <taxon>Eukaryota</taxon>
        <taxon>Viridiplantae</taxon>
        <taxon>Streptophyta</taxon>
        <taxon>Embryophyta</taxon>
        <taxon>Tracheophyta</taxon>
        <taxon>Spermatophyta</taxon>
        <taxon>Magnoliopsida</taxon>
        <taxon>eudicotyledons</taxon>
        <taxon>Gunneridae</taxon>
        <taxon>Pentapetalae</taxon>
        <taxon>rosids</taxon>
        <taxon>malvids</taxon>
        <taxon>Sapindales</taxon>
        <taxon>Sapindaceae</taxon>
        <taxon>Hippocastanoideae</taxon>
        <taxon>Acereae</taxon>
        <taxon>Dipteronia</taxon>
    </lineage>
</organism>
<protein>
    <recommendedName>
        <fullName evidence="1">Myb/SANT-like domain-containing protein</fullName>
    </recommendedName>
</protein>
<comment type="caution">
    <text evidence="2">The sequence shown here is derived from an EMBL/GenBank/DDBJ whole genome shotgun (WGS) entry which is preliminary data.</text>
</comment>
<evidence type="ECO:0000313" key="3">
    <source>
        <dbReference type="Proteomes" id="UP001281410"/>
    </source>
</evidence>
<dbReference type="InterPro" id="IPR024752">
    <property type="entry name" value="Myb/SANT-like_dom"/>
</dbReference>
<name>A0AAE0B7P5_9ROSI</name>
<dbReference type="PANTHER" id="PTHR31704">
    <property type="entry name" value="MYB/SANT-LIKE DNA-BINDING DOMAIN PROTEIN-RELATED"/>
    <property type="match status" value="1"/>
</dbReference>
<proteinExistence type="predicted"/>
<dbReference type="EMBL" id="JANJYJ010000001">
    <property type="protein sequence ID" value="KAK3230880.1"/>
    <property type="molecule type" value="Genomic_DNA"/>
</dbReference>
<dbReference type="AlphaFoldDB" id="A0AAE0B7P5"/>
<reference evidence="2" key="1">
    <citation type="journal article" date="2023" name="Plant J.">
        <title>Genome sequences and population genomics provide insights into the demographic history, inbreeding, and mutation load of two 'living fossil' tree species of Dipteronia.</title>
        <authorList>
            <person name="Feng Y."/>
            <person name="Comes H.P."/>
            <person name="Chen J."/>
            <person name="Zhu S."/>
            <person name="Lu R."/>
            <person name="Zhang X."/>
            <person name="Li P."/>
            <person name="Qiu J."/>
            <person name="Olsen K.M."/>
            <person name="Qiu Y."/>
        </authorList>
    </citation>
    <scope>NUCLEOTIDE SEQUENCE</scope>
    <source>
        <strain evidence="2">NBL</strain>
    </source>
</reference>
<sequence>MNKFTSSESVGSGFRGSKALWNSYSVEFFCDLCIKEVEQDHRPGTHFTKVGWDNLVKNFNTATGKEYNKVQLKNRWDTLKSDWKLWRDLVGKETGLVWNAKLKTIDAFEEWWHMKL</sequence>
<dbReference type="PANTHER" id="PTHR31704:SF37">
    <property type="entry name" value="HEAT SHOCK PROTEIN"/>
    <property type="match status" value="1"/>
</dbReference>